<proteinExistence type="predicted"/>
<keyword evidence="1" id="KW-1133">Transmembrane helix</keyword>
<evidence type="ECO:0000313" key="3">
    <source>
        <dbReference type="Proteomes" id="UP000272025"/>
    </source>
</evidence>
<feature type="transmembrane region" description="Helical" evidence="1">
    <location>
        <begin position="72"/>
        <end position="97"/>
    </location>
</feature>
<keyword evidence="1" id="KW-0472">Membrane</keyword>
<accession>A0A3N2PLI3</accession>
<evidence type="ECO:0000256" key="1">
    <source>
        <dbReference type="SAM" id="Phobius"/>
    </source>
</evidence>
<dbReference type="Proteomes" id="UP000272025">
    <property type="component" value="Unassembled WGS sequence"/>
</dbReference>
<gene>
    <name evidence="2" type="ORF">SODALDRAFT_60311</name>
</gene>
<dbReference type="GeneID" id="39584003"/>
<name>A0A3N2PLI3_SODAK</name>
<sequence length="202" mass="22893">MRWFHLVGGRSSVPGFTHFCLCPACCPVFPATLRIWLAWGGNIEPFAKVGQVLGEVRVGMTFGREGSFFPSFFFYTLSYILFLSFFSFTCSPSLFCFPVRPLTGNFKEPPRLTGAILGGVHPGPLHGSWCEHEPIGTSATPLPVQGPWSWLWVEYNVRRRRNRSSDRDGRLREGFMLSCSLPFSHSPYHSIPTLYTLRTKYT</sequence>
<organism evidence="2 3">
    <name type="scientific">Sodiomyces alkalinus (strain CBS 110278 / VKM F-3762 / F11)</name>
    <name type="common">Alkaliphilic filamentous fungus</name>
    <dbReference type="NCBI Taxonomy" id="1314773"/>
    <lineage>
        <taxon>Eukaryota</taxon>
        <taxon>Fungi</taxon>
        <taxon>Dikarya</taxon>
        <taxon>Ascomycota</taxon>
        <taxon>Pezizomycotina</taxon>
        <taxon>Sordariomycetes</taxon>
        <taxon>Hypocreomycetidae</taxon>
        <taxon>Glomerellales</taxon>
        <taxon>Plectosphaerellaceae</taxon>
        <taxon>Sodiomyces</taxon>
    </lineage>
</organism>
<keyword evidence="3" id="KW-1185">Reference proteome</keyword>
<reference evidence="2 3" key="1">
    <citation type="journal article" date="2018" name="Mol. Ecol.">
        <title>The obligate alkalophilic soda-lake fungus Sodiomyces alkalinus has shifted to a protein diet.</title>
        <authorList>
            <person name="Grum-Grzhimaylo A.A."/>
            <person name="Falkoski D.L."/>
            <person name="van den Heuvel J."/>
            <person name="Valero-Jimenez C.A."/>
            <person name="Min B."/>
            <person name="Choi I.G."/>
            <person name="Lipzen A."/>
            <person name="Daum C.G."/>
            <person name="Aanen D.K."/>
            <person name="Tsang A."/>
            <person name="Henrissat B."/>
            <person name="Bilanenko E.N."/>
            <person name="de Vries R.P."/>
            <person name="van Kan J.A.L."/>
            <person name="Grigoriev I.V."/>
            <person name="Debets A.J.M."/>
        </authorList>
    </citation>
    <scope>NUCLEOTIDE SEQUENCE [LARGE SCALE GENOMIC DNA]</scope>
    <source>
        <strain evidence="2 3">F11</strain>
    </source>
</reference>
<protein>
    <submittedName>
        <fullName evidence="2">Uncharacterized protein</fullName>
    </submittedName>
</protein>
<evidence type="ECO:0000313" key="2">
    <source>
        <dbReference type="EMBL" id="ROT35270.1"/>
    </source>
</evidence>
<keyword evidence="1" id="KW-0812">Transmembrane</keyword>
<dbReference type="EMBL" id="ML119061">
    <property type="protein sequence ID" value="ROT35270.1"/>
    <property type="molecule type" value="Genomic_DNA"/>
</dbReference>
<dbReference type="AlphaFoldDB" id="A0A3N2PLI3"/>
<dbReference type="RefSeq" id="XP_028463076.1">
    <property type="nucleotide sequence ID" value="XM_028615526.1"/>
</dbReference>